<dbReference type="InterPro" id="IPR004843">
    <property type="entry name" value="Calcineurin-like_PHP"/>
</dbReference>
<dbReference type="EMBL" id="CP097116">
    <property type="protein sequence ID" value="USS85209.1"/>
    <property type="molecule type" value="Genomic_DNA"/>
</dbReference>
<dbReference type="InterPro" id="IPR006179">
    <property type="entry name" value="5_nucleotidase/apyrase"/>
</dbReference>
<gene>
    <name evidence="5" type="ORF">M3M35_00605</name>
</gene>
<dbReference type="Pfam" id="PF00149">
    <property type="entry name" value="Metallophos"/>
    <property type="match status" value="1"/>
</dbReference>
<evidence type="ECO:0000256" key="1">
    <source>
        <dbReference type="ARBA" id="ARBA00022729"/>
    </source>
</evidence>
<dbReference type="SUPFAM" id="SSF56300">
    <property type="entry name" value="Metallo-dependent phosphatases"/>
    <property type="match status" value="1"/>
</dbReference>
<dbReference type="InterPro" id="IPR006146">
    <property type="entry name" value="5'-Nucleotdase_CS"/>
</dbReference>
<dbReference type="SUPFAM" id="SSF55816">
    <property type="entry name" value="5'-nucleotidase (syn. UDP-sugar hydrolase), C-terminal domain"/>
    <property type="match status" value="1"/>
</dbReference>
<evidence type="ECO:0000259" key="3">
    <source>
        <dbReference type="Pfam" id="PF00149"/>
    </source>
</evidence>
<name>A0ABY5BS60_9LACO</name>
<keyword evidence="6" id="KW-1185">Reference proteome</keyword>
<reference evidence="5" key="1">
    <citation type="submission" date="2022-05" db="EMBL/GenBank/DDBJ databases">
        <authorList>
            <person name="Oliphant S.A."/>
            <person name="Watson-Haigh N.S."/>
            <person name="Sumby K.M."/>
            <person name="Gardner J.M."/>
            <person name="Jiranek V."/>
        </authorList>
    </citation>
    <scope>NUCLEOTIDE SEQUENCE</scope>
    <source>
        <strain evidence="5">KI16_H9</strain>
    </source>
</reference>
<accession>A0ABY5BS60</accession>
<evidence type="ECO:0000256" key="2">
    <source>
        <dbReference type="RuleBase" id="RU362119"/>
    </source>
</evidence>
<dbReference type="Gene3D" id="3.60.21.10">
    <property type="match status" value="1"/>
</dbReference>
<dbReference type="PRINTS" id="PR01607">
    <property type="entry name" value="APYRASEFAMLY"/>
</dbReference>
<keyword evidence="2" id="KW-0378">Hydrolase</keyword>
<dbReference type="Gene3D" id="3.90.780.10">
    <property type="entry name" value="5'-Nucleotidase, C-terminal domain"/>
    <property type="match status" value="1"/>
</dbReference>
<protein>
    <submittedName>
        <fullName evidence="5">Bifunctional metallophosphatase/5'-nucleotidase</fullName>
    </submittedName>
</protein>
<organism evidence="5 6">
    <name type="scientific">Fructilactobacillus myrtifloralis</name>
    <dbReference type="NCBI Taxonomy" id="2940301"/>
    <lineage>
        <taxon>Bacteria</taxon>
        <taxon>Bacillati</taxon>
        <taxon>Bacillota</taxon>
        <taxon>Bacilli</taxon>
        <taxon>Lactobacillales</taxon>
        <taxon>Lactobacillaceae</taxon>
        <taxon>Fructilactobacillus</taxon>
    </lineage>
</organism>
<keyword evidence="2" id="KW-0547">Nucleotide-binding</keyword>
<dbReference type="Pfam" id="PF02872">
    <property type="entry name" value="5_nucleotid_C"/>
    <property type="match status" value="1"/>
</dbReference>
<evidence type="ECO:0000313" key="6">
    <source>
        <dbReference type="Proteomes" id="UP001056707"/>
    </source>
</evidence>
<dbReference type="PANTHER" id="PTHR11575:SF23">
    <property type="entry name" value="5-NUCLEOTIDASE FAMILY PROTEIN"/>
    <property type="match status" value="1"/>
</dbReference>
<dbReference type="InterPro" id="IPR036907">
    <property type="entry name" value="5'-Nucleotdase_C_sf"/>
</dbReference>
<sequence length="501" mass="56856">MLNPSVSVETDGFLAANEHNINGKIKLGLKLTIRGKQVKTKVAILHTNDLHSHFENFPQIIQLMHDRTQELERDGYTVLRVDDGDAIDRFEPLTDATSGQANIELLNQIHYHAATIGNNEALTTSHQELSQLYQQANFPIVLDNVLDRTTSQAPDWTKPYVDYQLKDQTRVRFMGLTFPYPTFRFMGWQAEPVVPTIQRCLHDWQGQYDVLVLLSHLGINQDRHVADQFPEIDVLVGGHTHHLLPHGELRNHTLLTAAEKWGHYVGEIKLEISDHHVVHQTARVLPIPALQPESPAAETVAKWRRHGRELLAKQEIAELPAPVPTSFTDDNPLIQLGLKAVQESIGVDAAVLNTGLFLRDLPAGTVNMEQIQSILPHNIHVMKTTLSGYDLWRLMKEMQKNRNFLIPFPQKGMGFRGSQFGLLVAAGVHFNEHHQLMWHDHLVNPDQEYTIGLLDHYQFIPFFPTIDIVGKNHIYFELTLKTVLANYLARHYPIQGGTHGS</sequence>
<comment type="similarity">
    <text evidence="2">Belongs to the 5'-nucleotidase family.</text>
</comment>
<dbReference type="RefSeq" id="WP_252750104.1">
    <property type="nucleotide sequence ID" value="NZ_CP097116.1"/>
</dbReference>
<keyword evidence="1" id="KW-0732">Signal</keyword>
<dbReference type="InterPro" id="IPR008334">
    <property type="entry name" value="5'-Nucleotdase_C"/>
</dbReference>
<proteinExistence type="inferred from homology"/>
<dbReference type="PROSITE" id="PS00785">
    <property type="entry name" value="5_NUCLEOTIDASE_1"/>
    <property type="match status" value="1"/>
</dbReference>
<dbReference type="CDD" id="cd00845">
    <property type="entry name" value="MPP_UshA_N_like"/>
    <property type="match status" value="1"/>
</dbReference>
<dbReference type="Proteomes" id="UP001056707">
    <property type="component" value="Chromosome"/>
</dbReference>
<evidence type="ECO:0000259" key="4">
    <source>
        <dbReference type="Pfam" id="PF02872"/>
    </source>
</evidence>
<dbReference type="InterPro" id="IPR029052">
    <property type="entry name" value="Metallo-depent_PP-like"/>
</dbReference>
<feature type="domain" description="5'-Nucleotidase C-terminal" evidence="4">
    <location>
        <begin position="325"/>
        <end position="405"/>
    </location>
</feature>
<dbReference type="PANTHER" id="PTHR11575">
    <property type="entry name" value="5'-NUCLEOTIDASE-RELATED"/>
    <property type="match status" value="1"/>
</dbReference>
<feature type="domain" description="Calcineurin-like phosphoesterase" evidence="3">
    <location>
        <begin position="44"/>
        <end position="242"/>
    </location>
</feature>
<evidence type="ECO:0000313" key="5">
    <source>
        <dbReference type="EMBL" id="USS85209.1"/>
    </source>
</evidence>